<dbReference type="PANTHER" id="PTHR22722:SF5">
    <property type="entry name" value="LOW-DENSITY LIPOPROTEIN RECEPTOR-RELATED PROTEIN 1B"/>
    <property type="match status" value="1"/>
</dbReference>
<sequence>MCHIIKPIYDTQCKVDQFKCKNNRCIPLRWQCDQESDCGDGSDEDPAMCKKTICSRGEFLCKSYERCIPEHWVCDGSADCDDDSDEINCEHKTCTSEEFACKNNEGECIPLAWMCDQNNDCTDGSDEAACSKLNFNHLTQKRRNLCSGAEDMEFFFHFSYSVYGRIISMVLKKNVSSVESVVRDNLSV</sequence>
<evidence type="ECO:0000256" key="8">
    <source>
        <dbReference type="ARBA" id="ARBA00022729"/>
    </source>
</evidence>
<evidence type="ECO:0000256" key="11">
    <source>
        <dbReference type="ARBA" id="ARBA00023136"/>
    </source>
</evidence>
<feature type="non-terminal residue" evidence="16">
    <location>
        <position position="188"/>
    </location>
</feature>
<dbReference type="FunFam" id="4.10.400.10:FF:000030">
    <property type="entry name" value="Sortilin related receptor 1"/>
    <property type="match status" value="1"/>
</dbReference>
<evidence type="ECO:0000256" key="14">
    <source>
        <dbReference type="ARBA" id="ARBA00023180"/>
    </source>
</evidence>
<keyword evidence="10" id="KW-1133">Transmembrane helix</keyword>
<keyword evidence="17" id="KW-1185">Reference proteome</keyword>
<dbReference type="GO" id="GO:0006897">
    <property type="term" value="P:endocytosis"/>
    <property type="evidence" value="ECO:0007669"/>
    <property type="project" value="UniProtKB-KW"/>
</dbReference>
<evidence type="ECO:0000256" key="13">
    <source>
        <dbReference type="ARBA" id="ARBA00023170"/>
    </source>
</evidence>
<keyword evidence="3" id="KW-1003">Cell membrane</keyword>
<comment type="subcellular location">
    <subcellularLocation>
        <location evidence="1">Cell membrane</location>
        <topology evidence="1">Single-pass type I membrane protein</topology>
    </subcellularLocation>
    <subcellularLocation>
        <location evidence="2">Secreted</location>
    </subcellularLocation>
</comment>
<comment type="caution">
    <text evidence="16">The sequence shown here is derived from an EMBL/GenBank/DDBJ whole genome shotgun (WGS) entry which is preliminary data.</text>
</comment>
<comment type="caution">
    <text evidence="15">Lacks conserved residue(s) required for the propagation of feature annotation.</text>
</comment>
<dbReference type="AlphaFoldDB" id="A0A9Q0MPG3"/>
<dbReference type="InterPro" id="IPR023415">
    <property type="entry name" value="LDLR_class-A_CS"/>
</dbReference>
<dbReference type="InterPro" id="IPR002172">
    <property type="entry name" value="LDrepeatLR_classA_rpt"/>
</dbReference>
<gene>
    <name evidence="16" type="primary">LRP1_1</name>
    <name evidence="16" type="ORF">Bhyg_14244</name>
</gene>
<dbReference type="InterPro" id="IPR036055">
    <property type="entry name" value="LDL_receptor-like_sf"/>
</dbReference>
<dbReference type="GO" id="GO:0043235">
    <property type="term" value="C:receptor complex"/>
    <property type="evidence" value="ECO:0007669"/>
    <property type="project" value="TreeGrafter"/>
</dbReference>
<accession>A0A9Q0MPG3</accession>
<feature type="disulfide bond" evidence="15">
    <location>
        <begin position="13"/>
        <end position="25"/>
    </location>
</feature>
<evidence type="ECO:0000313" key="16">
    <source>
        <dbReference type="EMBL" id="KAJ6635658.1"/>
    </source>
</evidence>
<keyword evidence="4" id="KW-0964">Secreted</keyword>
<feature type="disulfide bond" evidence="15">
    <location>
        <begin position="74"/>
        <end position="89"/>
    </location>
</feature>
<keyword evidence="5" id="KW-0245">EGF-like domain</keyword>
<dbReference type="SMART" id="SM00192">
    <property type="entry name" value="LDLa"/>
    <property type="match status" value="3"/>
</dbReference>
<dbReference type="InterPro" id="IPR051221">
    <property type="entry name" value="LDLR-related"/>
</dbReference>
<dbReference type="FunFam" id="4.10.400.10:FF:000113">
    <property type="entry name" value="Low-density lipoprotein receptor-related protein 8"/>
    <property type="match status" value="1"/>
</dbReference>
<evidence type="ECO:0000256" key="15">
    <source>
        <dbReference type="PROSITE-ProRule" id="PRU00124"/>
    </source>
</evidence>
<dbReference type="GO" id="GO:0005576">
    <property type="term" value="C:extracellular region"/>
    <property type="evidence" value="ECO:0007669"/>
    <property type="project" value="UniProtKB-SubCell"/>
</dbReference>
<dbReference type="PROSITE" id="PS50068">
    <property type="entry name" value="LDLRA_2"/>
    <property type="match status" value="3"/>
</dbReference>
<dbReference type="PANTHER" id="PTHR22722">
    <property type="entry name" value="LOW-DENSITY LIPOPROTEIN RECEPTOR-RELATED PROTEIN 2-RELATED"/>
    <property type="match status" value="1"/>
</dbReference>
<keyword evidence="8" id="KW-0732">Signal</keyword>
<dbReference type="Pfam" id="PF00057">
    <property type="entry name" value="Ldl_recept_a"/>
    <property type="match status" value="3"/>
</dbReference>
<dbReference type="FunFam" id="4.10.400.10:FF:000002">
    <property type="entry name" value="Low-density lipoprotein receptor-related protein 1"/>
    <property type="match status" value="1"/>
</dbReference>
<keyword evidence="12 15" id="KW-1015">Disulfide bond</keyword>
<dbReference type="GO" id="GO:0005886">
    <property type="term" value="C:plasma membrane"/>
    <property type="evidence" value="ECO:0007669"/>
    <property type="project" value="UniProtKB-SubCell"/>
</dbReference>
<evidence type="ECO:0000256" key="10">
    <source>
        <dbReference type="ARBA" id="ARBA00022989"/>
    </source>
</evidence>
<reference evidence="16" key="1">
    <citation type="submission" date="2022-07" db="EMBL/GenBank/DDBJ databases">
        <authorList>
            <person name="Trinca V."/>
            <person name="Uliana J.V.C."/>
            <person name="Torres T.T."/>
            <person name="Ward R.J."/>
            <person name="Monesi N."/>
        </authorList>
    </citation>
    <scope>NUCLEOTIDE SEQUENCE</scope>
    <source>
        <strain evidence="16">HSMRA1968</strain>
        <tissue evidence="16">Whole embryos</tissue>
    </source>
</reference>
<evidence type="ECO:0000256" key="4">
    <source>
        <dbReference type="ARBA" id="ARBA00022525"/>
    </source>
</evidence>
<dbReference type="SUPFAM" id="SSF57424">
    <property type="entry name" value="LDL receptor-like module"/>
    <property type="match status" value="3"/>
</dbReference>
<dbReference type="OrthoDB" id="664115at2759"/>
<dbReference type="Gene3D" id="4.10.400.10">
    <property type="entry name" value="Low-density Lipoprotein Receptor"/>
    <property type="match status" value="3"/>
</dbReference>
<dbReference type="EMBL" id="WJQU01000004">
    <property type="protein sequence ID" value="KAJ6635658.1"/>
    <property type="molecule type" value="Genomic_DNA"/>
</dbReference>
<dbReference type="PROSITE" id="PS01209">
    <property type="entry name" value="LDLRA_1"/>
    <property type="match status" value="2"/>
</dbReference>
<dbReference type="CDD" id="cd00112">
    <property type="entry name" value="LDLa"/>
    <property type="match status" value="3"/>
</dbReference>
<evidence type="ECO:0000256" key="3">
    <source>
        <dbReference type="ARBA" id="ARBA00022475"/>
    </source>
</evidence>
<dbReference type="PRINTS" id="PR00261">
    <property type="entry name" value="LDLRECEPTOR"/>
</dbReference>
<evidence type="ECO:0000256" key="5">
    <source>
        <dbReference type="ARBA" id="ARBA00022536"/>
    </source>
</evidence>
<proteinExistence type="predicted"/>
<name>A0A9Q0MPG3_9DIPT</name>
<dbReference type="GO" id="GO:0005041">
    <property type="term" value="F:low-density lipoprotein particle receptor activity"/>
    <property type="evidence" value="ECO:0007669"/>
    <property type="project" value="TreeGrafter"/>
</dbReference>
<evidence type="ECO:0000256" key="6">
    <source>
        <dbReference type="ARBA" id="ARBA00022583"/>
    </source>
</evidence>
<keyword evidence="9" id="KW-0677">Repeat</keyword>
<feature type="disulfide bond" evidence="15">
    <location>
        <begin position="20"/>
        <end position="38"/>
    </location>
</feature>
<dbReference type="Proteomes" id="UP001151699">
    <property type="component" value="Chromosome C"/>
</dbReference>
<evidence type="ECO:0000256" key="12">
    <source>
        <dbReference type="ARBA" id="ARBA00023157"/>
    </source>
</evidence>
<feature type="disulfide bond" evidence="15">
    <location>
        <begin position="115"/>
        <end position="130"/>
    </location>
</feature>
<keyword evidence="14" id="KW-0325">Glycoprotein</keyword>
<evidence type="ECO:0000256" key="2">
    <source>
        <dbReference type="ARBA" id="ARBA00004613"/>
    </source>
</evidence>
<organism evidence="16 17">
    <name type="scientific">Pseudolycoriella hygida</name>
    <dbReference type="NCBI Taxonomy" id="35572"/>
    <lineage>
        <taxon>Eukaryota</taxon>
        <taxon>Metazoa</taxon>
        <taxon>Ecdysozoa</taxon>
        <taxon>Arthropoda</taxon>
        <taxon>Hexapoda</taxon>
        <taxon>Insecta</taxon>
        <taxon>Pterygota</taxon>
        <taxon>Neoptera</taxon>
        <taxon>Endopterygota</taxon>
        <taxon>Diptera</taxon>
        <taxon>Nematocera</taxon>
        <taxon>Sciaroidea</taxon>
        <taxon>Sciaridae</taxon>
        <taxon>Pseudolycoriella</taxon>
    </lineage>
</organism>
<protein>
    <submittedName>
        <fullName evidence="16">Low-density lipoprotein receptor-related protein 1</fullName>
    </submittedName>
</protein>
<evidence type="ECO:0000256" key="9">
    <source>
        <dbReference type="ARBA" id="ARBA00022737"/>
    </source>
</evidence>
<evidence type="ECO:0000313" key="17">
    <source>
        <dbReference type="Proteomes" id="UP001151699"/>
    </source>
</evidence>
<keyword evidence="6" id="KW-0254">Endocytosis</keyword>
<keyword evidence="7" id="KW-0812">Transmembrane</keyword>
<evidence type="ECO:0000256" key="1">
    <source>
        <dbReference type="ARBA" id="ARBA00004251"/>
    </source>
</evidence>
<keyword evidence="11" id="KW-0472">Membrane</keyword>
<keyword evidence="13 16" id="KW-0675">Receptor</keyword>
<evidence type="ECO:0000256" key="7">
    <source>
        <dbReference type="ARBA" id="ARBA00022692"/>
    </source>
</evidence>
<keyword evidence="16" id="KW-0449">Lipoprotein</keyword>